<keyword evidence="11" id="KW-1185">Reference proteome</keyword>
<evidence type="ECO:0000313" key="10">
    <source>
        <dbReference type="EMBL" id="GLR17999.1"/>
    </source>
</evidence>
<dbReference type="InterPro" id="IPR036052">
    <property type="entry name" value="TrpB-like_PALP_sf"/>
</dbReference>
<evidence type="ECO:0000256" key="8">
    <source>
        <dbReference type="ARBA" id="ARBA00022898"/>
    </source>
</evidence>
<dbReference type="Gene3D" id="3.40.50.1100">
    <property type="match status" value="2"/>
</dbReference>
<dbReference type="GO" id="GO:0016765">
    <property type="term" value="F:transferase activity, transferring alkyl or aryl (other than methyl) groups"/>
    <property type="evidence" value="ECO:0007669"/>
    <property type="project" value="UniProtKB-ARBA"/>
</dbReference>
<sequence>MGILTTVGNTPQIKLENSSEMLDINLYAKLEFLNPAGSIKDRTSLSILEHALSSGEINENSTIIESSSGNMAIGIAQFCRYHKLKLIIVVDPFALETNIKIIKAYGARVIKVEKPSPLTGWLGARINIIQKLLKESGDMYWPNQYKNKMNPMAHYQTMKEFHNGLDAELDYVFIATSTCGTLMGCSKFIREQNLNTKLIAVDAKGSVIFSNKPGKRVIPGHGASKPSQLLDKSQVDGVVLVSDYDCVSGCQNLLTNEGIFAGGSSGGVYTAINRYASNIKPGSRCGMLICDRGERYLDTIYDENWVKENIASEVETMVHAA</sequence>
<dbReference type="AlphaFoldDB" id="A0AA37WFT0"/>
<dbReference type="PROSITE" id="PS00901">
    <property type="entry name" value="CYS_SYNTHASE"/>
    <property type="match status" value="1"/>
</dbReference>
<dbReference type="EMBL" id="BSOH01000014">
    <property type="protein sequence ID" value="GLR17999.1"/>
    <property type="molecule type" value="Genomic_DNA"/>
</dbReference>
<reference evidence="10" key="2">
    <citation type="submission" date="2023-01" db="EMBL/GenBank/DDBJ databases">
        <title>Draft genome sequence of Portibacter lacus strain NBRC 108769.</title>
        <authorList>
            <person name="Sun Q."/>
            <person name="Mori K."/>
        </authorList>
    </citation>
    <scope>NUCLEOTIDE SEQUENCE</scope>
    <source>
        <strain evidence="10">NBRC 108769</strain>
    </source>
</reference>
<comment type="subunit">
    <text evidence="4">Homodimer.</text>
</comment>
<protein>
    <recommendedName>
        <fullName evidence="6">N-(2-amino-2-carboxyethyl)-L-glutamate synthase</fullName>
        <ecNumber evidence="5">2.5.1.140</ecNumber>
    </recommendedName>
</protein>
<dbReference type="CDD" id="cd01561">
    <property type="entry name" value="CBS_like"/>
    <property type="match status" value="1"/>
</dbReference>
<evidence type="ECO:0000256" key="3">
    <source>
        <dbReference type="ARBA" id="ARBA00008519"/>
    </source>
</evidence>
<keyword evidence="8" id="KW-0663">Pyridoxal phosphate</keyword>
<evidence type="ECO:0000256" key="1">
    <source>
        <dbReference type="ARBA" id="ARBA00001933"/>
    </source>
</evidence>
<dbReference type="NCBIfam" id="TIGR03945">
    <property type="entry name" value="PLP_SbnA_fam"/>
    <property type="match status" value="1"/>
</dbReference>
<organism evidence="10 11">
    <name type="scientific">Portibacter lacus</name>
    <dbReference type="NCBI Taxonomy" id="1099794"/>
    <lineage>
        <taxon>Bacteria</taxon>
        <taxon>Pseudomonadati</taxon>
        <taxon>Bacteroidota</taxon>
        <taxon>Saprospiria</taxon>
        <taxon>Saprospirales</taxon>
        <taxon>Haliscomenobacteraceae</taxon>
        <taxon>Portibacter</taxon>
    </lineage>
</organism>
<evidence type="ECO:0000313" key="11">
    <source>
        <dbReference type="Proteomes" id="UP001156666"/>
    </source>
</evidence>
<keyword evidence="7" id="KW-0808">Transferase</keyword>
<proteinExistence type="inferred from homology"/>
<dbReference type="Pfam" id="PF00291">
    <property type="entry name" value="PALP"/>
    <property type="match status" value="1"/>
</dbReference>
<comment type="similarity">
    <text evidence="3">Belongs to the cysteine synthase/cystathionine beta-synthase family. SbnA subfamily.</text>
</comment>
<feature type="domain" description="Tryptophan synthase beta chain-like PALP" evidence="9">
    <location>
        <begin position="4"/>
        <end position="291"/>
    </location>
</feature>
<reference evidence="10" key="1">
    <citation type="journal article" date="2014" name="Int. J. Syst. Evol. Microbiol.">
        <title>Complete genome sequence of Corynebacterium casei LMG S-19264T (=DSM 44701T), isolated from a smear-ripened cheese.</title>
        <authorList>
            <consortium name="US DOE Joint Genome Institute (JGI-PGF)"/>
            <person name="Walter F."/>
            <person name="Albersmeier A."/>
            <person name="Kalinowski J."/>
            <person name="Ruckert C."/>
        </authorList>
    </citation>
    <scope>NUCLEOTIDE SEQUENCE</scope>
    <source>
        <strain evidence="10">NBRC 108769</strain>
    </source>
</reference>
<name>A0AA37WFT0_9BACT</name>
<evidence type="ECO:0000256" key="2">
    <source>
        <dbReference type="ARBA" id="ARBA00004924"/>
    </source>
</evidence>
<dbReference type="InterPro" id="IPR001926">
    <property type="entry name" value="TrpB-like_PALP"/>
</dbReference>
<dbReference type="GO" id="GO:0006535">
    <property type="term" value="P:cysteine biosynthetic process from serine"/>
    <property type="evidence" value="ECO:0007669"/>
    <property type="project" value="InterPro"/>
</dbReference>
<comment type="pathway">
    <text evidence="2">Siderophore biosynthesis.</text>
</comment>
<comment type="cofactor">
    <cofactor evidence="1">
        <name>pyridoxal 5'-phosphate</name>
        <dbReference type="ChEBI" id="CHEBI:597326"/>
    </cofactor>
</comment>
<evidence type="ECO:0000259" key="9">
    <source>
        <dbReference type="Pfam" id="PF00291"/>
    </source>
</evidence>
<accession>A0AA37WFT0</accession>
<dbReference type="RefSeq" id="WP_262914106.1">
    <property type="nucleotide sequence ID" value="NZ_BSOH01000014.1"/>
</dbReference>
<dbReference type="InterPro" id="IPR001216">
    <property type="entry name" value="P-phosphate_BS"/>
</dbReference>
<evidence type="ECO:0000256" key="4">
    <source>
        <dbReference type="ARBA" id="ARBA00011738"/>
    </source>
</evidence>
<dbReference type="EC" id="2.5.1.140" evidence="5"/>
<dbReference type="InterPro" id="IPR050214">
    <property type="entry name" value="Cys_Synth/Cystath_Beta-Synth"/>
</dbReference>
<evidence type="ECO:0000256" key="5">
    <source>
        <dbReference type="ARBA" id="ARBA00012331"/>
    </source>
</evidence>
<dbReference type="PANTHER" id="PTHR10314">
    <property type="entry name" value="CYSTATHIONINE BETA-SYNTHASE"/>
    <property type="match status" value="1"/>
</dbReference>
<dbReference type="Proteomes" id="UP001156666">
    <property type="component" value="Unassembled WGS sequence"/>
</dbReference>
<dbReference type="InterPro" id="IPR023927">
    <property type="entry name" value="SbnA"/>
</dbReference>
<dbReference type="SUPFAM" id="SSF53686">
    <property type="entry name" value="Tryptophan synthase beta subunit-like PLP-dependent enzymes"/>
    <property type="match status" value="1"/>
</dbReference>
<gene>
    <name evidence="10" type="primary">sbnA</name>
    <name evidence="10" type="ORF">GCM10007940_26140</name>
</gene>
<evidence type="ECO:0000256" key="6">
    <source>
        <dbReference type="ARBA" id="ARBA00016985"/>
    </source>
</evidence>
<comment type="caution">
    <text evidence="10">The sequence shown here is derived from an EMBL/GenBank/DDBJ whole genome shotgun (WGS) entry which is preliminary data.</text>
</comment>
<evidence type="ECO:0000256" key="7">
    <source>
        <dbReference type="ARBA" id="ARBA00022679"/>
    </source>
</evidence>